<keyword evidence="2" id="KW-1185">Reference proteome</keyword>
<dbReference type="AlphaFoldDB" id="A0A9N9AZE1"/>
<proteinExistence type="predicted"/>
<evidence type="ECO:0000313" key="2">
    <source>
        <dbReference type="Proteomes" id="UP000789396"/>
    </source>
</evidence>
<comment type="caution">
    <text evidence="1">The sequence shown here is derived from an EMBL/GenBank/DDBJ whole genome shotgun (WGS) entry which is preliminary data.</text>
</comment>
<dbReference type="Proteomes" id="UP000789396">
    <property type="component" value="Unassembled WGS sequence"/>
</dbReference>
<evidence type="ECO:0000313" key="1">
    <source>
        <dbReference type="EMBL" id="CAG8548136.1"/>
    </source>
</evidence>
<reference evidence="1" key="1">
    <citation type="submission" date="2021-06" db="EMBL/GenBank/DDBJ databases">
        <authorList>
            <person name="Kallberg Y."/>
            <person name="Tangrot J."/>
            <person name="Rosling A."/>
        </authorList>
    </citation>
    <scope>NUCLEOTIDE SEQUENCE</scope>
    <source>
        <strain evidence="1">IN212</strain>
    </source>
</reference>
<dbReference type="Pfam" id="PF04180">
    <property type="entry name" value="LTV"/>
    <property type="match status" value="1"/>
</dbReference>
<accession>A0A9N9AZE1</accession>
<organism evidence="1 2">
    <name type="scientific">Racocetra fulgida</name>
    <dbReference type="NCBI Taxonomy" id="60492"/>
    <lineage>
        <taxon>Eukaryota</taxon>
        <taxon>Fungi</taxon>
        <taxon>Fungi incertae sedis</taxon>
        <taxon>Mucoromycota</taxon>
        <taxon>Glomeromycotina</taxon>
        <taxon>Glomeromycetes</taxon>
        <taxon>Diversisporales</taxon>
        <taxon>Gigasporaceae</taxon>
        <taxon>Racocetra</taxon>
    </lineage>
</organism>
<dbReference type="OrthoDB" id="1844152at2759"/>
<dbReference type="InterPro" id="IPR007307">
    <property type="entry name" value="Ltv1"/>
</dbReference>
<gene>
    <name evidence="1" type="ORF">RFULGI_LOCUS4527</name>
</gene>
<dbReference type="GO" id="GO:0042274">
    <property type="term" value="P:ribosomal small subunit biogenesis"/>
    <property type="evidence" value="ECO:0007669"/>
    <property type="project" value="InterPro"/>
</dbReference>
<protein>
    <submittedName>
        <fullName evidence="1">7623_t:CDS:1</fullName>
    </submittedName>
</protein>
<dbReference type="EMBL" id="CAJVPZ010004561">
    <property type="protein sequence ID" value="CAG8548136.1"/>
    <property type="molecule type" value="Genomic_DNA"/>
</dbReference>
<name>A0A9N9AZE1_9GLOM</name>
<sequence>MDHYLSNSKSTPTNVEDVNDKFMEFLFEHLSVTLFAAFFTTVKVATEAFYDMNPKLRETLEDLEDDVYIENDLDDDFFSALNAEKLPEEQ</sequence>